<evidence type="ECO:0000313" key="2">
    <source>
        <dbReference type="EMBL" id="MDQ0541528.1"/>
    </source>
</evidence>
<comment type="caution">
    <text evidence="2">The sequence shown here is derived from an EMBL/GenBank/DDBJ whole genome shotgun (WGS) entry which is preliminary data.</text>
</comment>
<evidence type="ECO:0000313" key="3">
    <source>
        <dbReference type="Proteomes" id="UP001223420"/>
    </source>
</evidence>
<dbReference type="Proteomes" id="UP001223420">
    <property type="component" value="Unassembled WGS sequence"/>
</dbReference>
<protein>
    <submittedName>
        <fullName evidence="2">Uncharacterized protein</fullName>
    </submittedName>
</protein>
<evidence type="ECO:0000256" key="1">
    <source>
        <dbReference type="SAM" id="MobiDB-lite"/>
    </source>
</evidence>
<feature type="region of interest" description="Disordered" evidence="1">
    <location>
        <begin position="91"/>
        <end position="133"/>
    </location>
</feature>
<reference evidence="2" key="1">
    <citation type="submission" date="2023-07" db="EMBL/GenBank/DDBJ databases">
        <title>Genomic Encyclopedia of Type Strains, Phase IV (KMG-IV): sequencing the most valuable type-strain genomes for metagenomic binning, comparative biology and taxonomic classification.</title>
        <authorList>
            <person name="Goeker M."/>
        </authorList>
    </citation>
    <scope>NUCLEOTIDE SEQUENCE</scope>
    <source>
        <strain evidence="2">DSM 19569</strain>
    </source>
</reference>
<dbReference type="EMBL" id="JAUSWL010000001">
    <property type="protein sequence ID" value="MDQ0541528.1"/>
    <property type="molecule type" value="Genomic_DNA"/>
</dbReference>
<sequence length="133" mass="14367">MRVDGPVHLDDQDPLGRMKFQGDARPWQGGKRGLARERAAGSRAGRMFGAMPMAGASFVGGRSRQGEGSPPYPSLVRLVLAAQGAGGVREMRRRGGGYVPVSRRLPAHGARRCRRDGQGQGEYGKQQCAHDFH</sequence>
<gene>
    <name evidence="2" type="ORF">QO001_000436</name>
</gene>
<feature type="compositionally biased region" description="Basic residues" evidence="1">
    <location>
        <begin position="105"/>
        <end position="114"/>
    </location>
</feature>
<organism evidence="2 3">
    <name type="scientific">Methylobacterium brachiatum</name>
    <dbReference type="NCBI Taxonomy" id="269660"/>
    <lineage>
        <taxon>Bacteria</taxon>
        <taxon>Pseudomonadati</taxon>
        <taxon>Pseudomonadota</taxon>
        <taxon>Alphaproteobacteria</taxon>
        <taxon>Hyphomicrobiales</taxon>
        <taxon>Methylobacteriaceae</taxon>
        <taxon>Methylobacterium</taxon>
    </lineage>
</organism>
<proteinExistence type="predicted"/>
<dbReference type="AlphaFoldDB" id="A0AAJ1WVV6"/>
<accession>A0AAJ1WVV6</accession>
<name>A0AAJ1WVV6_9HYPH</name>